<gene>
    <name evidence="1" type="ORF">RI048_02610</name>
</gene>
<keyword evidence="2" id="KW-1185">Reference proteome</keyword>
<sequence length="144" mass="15779">MQSPQNSGQLPTLKEEIDRKSMEAALWLYESVTAGKITAAQFSTGLDALFMAVSGLANQDVFELITEGSEQAAQAEDRQRRVFIKGDSLVQITWKAGDTFIKLEMWAAGVARPERAMDFASPAIAFKQFNKLADATLANGFTEI</sequence>
<reference evidence="1" key="1">
    <citation type="submission" date="2023-09" db="EMBL/GenBank/DDBJ databases">
        <title>Description of first Herbaspirillum huttiense subsp. nephrolepsisexaltata and Herbaspirillum huttiense subsp. lycopersicon.</title>
        <authorList>
            <person name="Poudel M."/>
            <person name="Sharma A."/>
            <person name="Goss E."/>
            <person name="Tapia J.H."/>
            <person name="Harmon C.M."/>
            <person name="Jones J.B."/>
        </authorList>
    </citation>
    <scope>NUCLEOTIDE SEQUENCE</scope>
    <source>
        <strain evidence="1">SE1</strain>
    </source>
</reference>
<dbReference type="EMBL" id="JAVLSJ010000001">
    <property type="protein sequence ID" value="MDR9847098.1"/>
    <property type="molecule type" value="Genomic_DNA"/>
</dbReference>
<organism evidence="1 2">
    <name type="scientific">Herbaspirillum huttiense subsp. lycopersici</name>
    <dbReference type="NCBI Taxonomy" id="3074428"/>
    <lineage>
        <taxon>Bacteria</taxon>
        <taxon>Pseudomonadati</taxon>
        <taxon>Pseudomonadota</taxon>
        <taxon>Betaproteobacteria</taxon>
        <taxon>Burkholderiales</taxon>
        <taxon>Oxalobacteraceae</taxon>
        <taxon>Herbaspirillum</taxon>
    </lineage>
</organism>
<accession>A0ABU2EGS8</accession>
<evidence type="ECO:0000313" key="1">
    <source>
        <dbReference type="EMBL" id="MDR9847098.1"/>
    </source>
</evidence>
<evidence type="ECO:0000313" key="2">
    <source>
        <dbReference type="Proteomes" id="UP001246576"/>
    </source>
</evidence>
<dbReference type="Proteomes" id="UP001246576">
    <property type="component" value="Unassembled WGS sequence"/>
</dbReference>
<protein>
    <submittedName>
        <fullName evidence="1">Uncharacterized protein</fullName>
    </submittedName>
</protein>
<name>A0ABU2EGS8_9BURK</name>
<proteinExistence type="predicted"/>
<comment type="caution">
    <text evidence="1">The sequence shown here is derived from an EMBL/GenBank/DDBJ whole genome shotgun (WGS) entry which is preliminary data.</text>
</comment>